<dbReference type="InterPro" id="IPR035906">
    <property type="entry name" value="MetI-like_sf"/>
</dbReference>
<comment type="caution">
    <text evidence="9">The sequence shown here is derived from an EMBL/GenBank/DDBJ whole genome shotgun (WGS) entry which is preliminary data.</text>
</comment>
<dbReference type="AlphaFoldDB" id="A0A923I9G4"/>
<evidence type="ECO:0000256" key="4">
    <source>
        <dbReference type="ARBA" id="ARBA00022692"/>
    </source>
</evidence>
<dbReference type="Proteomes" id="UP000659630">
    <property type="component" value="Unassembled WGS sequence"/>
</dbReference>
<protein>
    <submittedName>
        <fullName evidence="9">ABC transporter permease</fullName>
    </submittedName>
</protein>
<evidence type="ECO:0000256" key="3">
    <source>
        <dbReference type="ARBA" id="ARBA00022475"/>
    </source>
</evidence>
<proteinExistence type="inferred from homology"/>
<accession>A0A923I9G4</accession>
<evidence type="ECO:0000313" key="9">
    <source>
        <dbReference type="EMBL" id="MBC5580723.1"/>
    </source>
</evidence>
<feature type="transmembrane region" description="Helical" evidence="7">
    <location>
        <begin position="34"/>
        <end position="56"/>
    </location>
</feature>
<sequence>MSKGAKRGGQRPPKKLARTGSALYVWQRICQNPLALAGVIAICVMIILSILSPFFLKYDYSTIDMTSACATPSAEHLFGCDELGRDILARILYGARYTLSVGFLSVAISATLGIALGAAAGYFGGIVDQIVMRFLDIMAAFPQLLLAIAISAVLGTGFDKCIYALGISGIPHFARMMRANILTIRGQEFVEAATSINCSKLRIILRHVIPNAIAPLIVEVSMSIAGAGLAASSLSFIGLGVQPPAPEWGAMLASARNYIRLYPHMIMFPGLFIMISVLSFNLIGDAIRDALDPKLKD</sequence>
<keyword evidence="6 7" id="KW-0472">Membrane</keyword>
<keyword evidence="4 7" id="KW-0812">Transmembrane</keyword>
<dbReference type="PANTHER" id="PTHR43386:SF1">
    <property type="entry name" value="D,D-DIPEPTIDE TRANSPORT SYSTEM PERMEASE PROTEIN DDPC-RELATED"/>
    <property type="match status" value="1"/>
</dbReference>
<gene>
    <name evidence="9" type="ORF">H8S23_04325</name>
</gene>
<keyword evidence="2 7" id="KW-0813">Transport</keyword>
<dbReference type="PANTHER" id="PTHR43386">
    <property type="entry name" value="OLIGOPEPTIDE TRANSPORT SYSTEM PERMEASE PROTEIN APPC"/>
    <property type="match status" value="1"/>
</dbReference>
<evidence type="ECO:0000259" key="8">
    <source>
        <dbReference type="PROSITE" id="PS50928"/>
    </source>
</evidence>
<evidence type="ECO:0000313" key="10">
    <source>
        <dbReference type="Proteomes" id="UP000659630"/>
    </source>
</evidence>
<keyword evidence="10" id="KW-1185">Reference proteome</keyword>
<name>A0A923I9G4_9FIRM</name>
<dbReference type="SUPFAM" id="SSF161098">
    <property type="entry name" value="MetI-like"/>
    <property type="match status" value="1"/>
</dbReference>
<evidence type="ECO:0000256" key="2">
    <source>
        <dbReference type="ARBA" id="ARBA00022448"/>
    </source>
</evidence>
<evidence type="ECO:0000256" key="1">
    <source>
        <dbReference type="ARBA" id="ARBA00004651"/>
    </source>
</evidence>
<dbReference type="CDD" id="cd06261">
    <property type="entry name" value="TM_PBP2"/>
    <property type="match status" value="1"/>
</dbReference>
<dbReference type="InterPro" id="IPR050366">
    <property type="entry name" value="BP-dependent_transpt_permease"/>
</dbReference>
<dbReference type="GO" id="GO:0055085">
    <property type="term" value="P:transmembrane transport"/>
    <property type="evidence" value="ECO:0007669"/>
    <property type="project" value="InterPro"/>
</dbReference>
<dbReference type="Pfam" id="PF00528">
    <property type="entry name" value="BPD_transp_1"/>
    <property type="match status" value="1"/>
</dbReference>
<comment type="subcellular location">
    <subcellularLocation>
        <location evidence="1 7">Cell membrane</location>
        <topology evidence="1 7">Multi-pass membrane protein</topology>
    </subcellularLocation>
</comment>
<feature type="transmembrane region" description="Helical" evidence="7">
    <location>
        <begin position="261"/>
        <end position="284"/>
    </location>
</feature>
<keyword evidence="5 7" id="KW-1133">Transmembrane helix</keyword>
<keyword evidence="3" id="KW-1003">Cell membrane</keyword>
<evidence type="ECO:0000256" key="5">
    <source>
        <dbReference type="ARBA" id="ARBA00022989"/>
    </source>
</evidence>
<dbReference type="InterPro" id="IPR000515">
    <property type="entry name" value="MetI-like"/>
</dbReference>
<reference evidence="9" key="1">
    <citation type="submission" date="2020-08" db="EMBL/GenBank/DDBJ databases">
        <title>Genome public.</title>
        <authorList>
            <person name="Liu C."/>
            <person name="Sun Q."/>
        </authorList>
    </citation>
    <scope>NUCLEOTIDE SEQUENCE</scope>
    <source>
        <strain evidence="9">BX8</strain>
    </source>
</reference>
<evidence type="ECO:0000256" key="6">
    <source>
        <dbReference type="ARBA" id="ARBA00023136"/>
    </source>
</evidence>
<feature type="domain" description="ABC transmembrane type-1" evidence="8">
    <location>
        <begin position="95"/>
        <end position="284"/>
    </location>
</feature>
<feature type="transmembrane region" description="Helical" evidence="7">
    <location>
        <begin position="144"/>
        <end position="168"/>
    </location>
</feature>
<organism evidence="9 10">
    <name type="scientific">Anaerofilum hominis</name>
    <dbReference type="NCBI Taxonomy" id="2763016"/>
    <lineage>
        <taxon>Bacteria</taxon>
        <taxon>Bacillati</taxon>
        <taxon>Bacillota</taxon>
        <taxon>Clostridia</taxon>
        <taxon>Eubacteriales</taxon>
        <taxon>Oscillospiraceae</taxon>
        <taxon>Anaerofilum</taxon>
    </lineage>
</organism>
<dbReference type="Pfam" id="PF12911">
    <property type="entry name" value="OppC_N"/>
    <property type="match status" value="1"/>
</dbReference>
<dbReference type="EMBL" id="JACONZ010000001">
    <property type="protein sequence ID" value="MBC5580723.1"/>
    <property type="molecule type" value="Genomic_DNA"/>
</dbReference>
<dbReference type="PROSITE" id="PS50928">
    <property type="entry name" value="ABC_TM1"/>
    <property type="match status" value="1"/>
</dbReference>
<dbReference type="InterPro" id="IPR025966">
    <property type="entry name" value="OppC_N"/>
</dbReference>
<comment type="similarity">
    <text evidence="7">Belongs to the binding-protein-dependent transport system permease family.</text>
</comment>
<dbReference type="Gene3D" id="1.10.3720.10">
    <property type="entry name" value="MetI-like"/>
    <property type="match status" value="1"/>
</dbReference>
<evidence type="ECO:0000256" key="7">
    <source>
        <dbReference type="RuleBase" id="RU363032"/>
    </source>
</evidence>
<feature type="transmembrane region" description="Helical" evidence="7">
    <location>
        <begin position="97"/>
        <end position="124"/>
    </location>
</feature>
<dbReference type="GO" id="GO:0005886">
    <property type="term" value="C:plasma membrane"/>
    <property type="evidence" value="ECO:0007669"/>
    <property type="project" value="UniProtKB-SubCell"/>
</dbReference>